<keyword evidence="2 5" id="KW-0853">WD repeat</keyword>
<dbReference type="PRINTS" id="PR00320">
    <property type="entry name" value="GPROTEINBRPT"/>
</dbReference>
<evidence type="ECO:0000313" key="8">
    <source>
        <dbReference type="EMBL" id="GIY45162.1"/>
    </source>
</evidence>
<keyword evidence="9" id="KW-1185">Reference proteome</keyword>
<dbReference type="PROSITE" id="PS00678">
    <property type="entry name" value="WD_REPEATS_1"/>
    <property type="match status" value="2"/>
</dbReference>
<dbReference type="SMART" id="SM00320">
    <property type="entry name" value="WD40"/>
    <property type="match status" value="6"/>
</dbReference>
<accession>A0AAV4T698</accession>
<dbReference type="SUPFAM" id="SSF50978">
    <property type="entry name" value="WD40 repeat-like"/>
    <property type="match status" value="1"/>
</dbReference>
<dbReference type="FunFam" id="2.130.10.10:FF:000509">
    <property type="entry name" value="U3 small nucleolar RNA-interacting protein"/>
    <property type="match status" value="1"/>
</dbReference>
<dbReference type="GO" id="GO:0032040">
    <property type="term" value="C:small-subunit processome"/>
    <property type="evidence" value="ECO:0007669"/>
    <property type="project" value="TreeGrafter"/>
</dbReference>
<dbReference type="InterPro" id="IPR015943">
    <property type="entry name" value="WD40/YVTN_repeat-like_dom_sf"/>
</dbReference>
<feature type="region of interest" description="Disordered" evidence="6">
    <location>
        <begin position="1"/>
        <end position="54"/>
    </location>
</feature>
<keyword evidence="4" id="KW-0539">Nucleus</keyword>
<evidence type="ECO:0000256" key="5">
    <source>
        <dbReference type="PROSITE-ProRule" id="PRU00221"/>
    </source>
</evidence>
<protein>
    <submittedName>
        <fullName evidence="7">U3 small nucleolar RNA-interacting protein 2</fullName>
    </submittedName>
</protein>
<dbReference type="InterPro" id="IPR019775">
    <property type="entry name" value="WD40_repeat_CS"/>
</dbReference>
<dbReference type="InterPro" id="IPR001680">
    <property type="entry name" value="WD40_rpt"/>
</dbReference>
<sequence length="440" mass="49153">MPFFLKKSASLKRNKDESENISKIKRKKDEEISSDEDLSGNDIGYVESSSEEETEQERKLKFAKKYIEKIREEEQEKGEDAISQRLREEALDQQGKFIKEKANEYENAIPEIVAVFRQPASITAIVVSSSEKFFFSASKNCSIVKWSIEEKRKLKFIPGGKKGTEGTHCGHTAHVLSLALSSDDKYLASGCRNNIIHIWDADTLELLKTFKGHKGAITGLVFLKGSHELVSASDDKLVKLWNVDEMCYIDTIGGHEEGVTGLDSFSTESAITCGGRDNSVRVWKIVEDRPVAYKGSGASLDCITGSSFRTFISGGDDGALLAWANEEKKKPMFRVPMAHGADPETNLGNWIISLTTLPNTDLVASGSKDGFIRLWKRDDNKHSLVLISRIPVIGFVNSLKFSLSGNYLVAGIGQEHRLGRWWRMKEAKNSIVLYSWKNKS</sequence>
<comment type="caution">
    <text evidence="7">The sequence shown here is derived from an EMBL/GenBank/DDBJ whole genome shotgun (WGS) entry which is preliminary data.</text>
</comment>
<dbReference type="InterPro" id="IPR036322">
    <property type="entry name" value="WD40_repeat_dom_sf"/>
</dbReference>
<evidence type="ECO:0000256" key="3">
    <source>
        <dbReference type="ARBA" id="ARBA00022737"/>
    </source>
</evidence>
<dbReference type="Pfam" id="PF00400">
    <property type="entry name" value="WD40"/>
    <property type="match status" value="5"/>
</dbReference>
<evidence type="ECO:0000256" key="1">
    <source>
        <dbReference type="ARBA" id="ARBA00004123"/>
    </source>
</evidence>
<dbReference type="EMBL" id="BPLQ01009594">
    <property type="protein sequence ID" value="GIY45162.1"/>
    <property type="molecule type" value="Genomic_DNA"/>
</dbReference>
<feature type="compositionally biased region" description="Basic and acidic residues" evidence="6">
    <location>
        <begin position="13"/>
        <end position="31"/>
    </location>
</feature>
<feature type="repeat" description="WD" evidence="5">
    <location>
        <begin position="351"/>
        <end position="385"/>
    </location>
</feature>
<comment type="subcellular location">
    <subcellularLocation>
        <location evidence="1">Nucleus</location>
    </subcellularLocation>
</comment>
<organism evidence="7 9">
    <name type="scientific">Caerostris darwini</name>
    <dbReference type="NCBI Taxonomy" id="1538125"/>
    <lineage>
        <taxon>Eukaryota</taxon>
        <taxon>Metazoa</taxon>
        <taxon>Ecdysozoa</taxon>
        <taxon>Arthropoda</taxon>
        <taxon>Chelicerata</taxon>
        <taxon>Arachnida</taxon>
        <taxon>Araneae</taxon>
        <taxon>Araneomorphae</taxon>
        <taxon>Entelegynae</taxon>
        <taxon>Araneoidea</taxon>
        <taxon>Araneidae</taxon>
        <taxon>Caerostris</taxon>
    </lineage>
</organism>
<dbReference type="PROSITE" id="PS50082">
    <property type="entry name" value="WD_REPEATS_2"/>
    <property type="match status" value="4"/>
</dbReference>
<evidence type="ECO:0000313" key="7">
    <source>
        <dbReference type="EMBL" id="GIY40826.1"/>
    </source>
</evidence>
<dbReference type="AlphaFoldDB" id="A0AAV4T698"/>
<dbReference type="InterPro" id="IPR020472">
    <property type="entry name" value="WD40_PAC1"/>
</dbReference>
<evidence type="ECO:0000313" key="9">
    <source>
        <dbReference type="Proteomes" id="UP001054837"/>
    </source>
</evidence>
<evidence type="ECO:0000256" key="4">
    <source>
        <dbReference type="ARBA" id="ARBA00023242"/>
    </source>
</evidence>
<dbReference type="Proteomes" id="UP001054837">
    <property type="component" value="Unassembled WGS sequence"/>
</dbReference>
<feature type="repeat" description="WD" evidence="5">
    <location>
        <begin position="210"/>
        <end position="251"/>
    </location>
</feature>
<dbReference type="Gene3D" id="2.130.10.10">
    <property type="entry name" value="YVTN repeat-like/Quinoprotein amine dehydrogenase"/>
    <property type="match status" value="1"/>
</dbReference>
<proteinExistence type="predicted"/>
<dbReference type="PROSITE" id="PS50294">
    <property type="entry name" value="WD_REPEATS_REGION"/>
    <property type="match status" value="3"/>
</dbReference>
<dbReference type="CDD" id="cd00200">
    <property type="entry name" value="WD40"/>
    <property type="match status" value="1"/>
</dbReference>
<evidence type="ECO:0000256" key="6">
    <source>
        <dbReference type="SAM" id="MobiDB-lite"/>
    </source>
</evidence>
<dbReference type="PANTHER" id="PTHR19865">
    <property type="entry name" value="U3 SMALL NUCLEOLAR RNA INTERACTING PROTEIN 2"/>
    <property type="match status" value="1"/>
</dbReference>
<feature type="repeat" description="WD" evidence="5">
    <location>
        <begin position="168"/>
        <end position="209"/>
    </location>
</feature>
<dbReference type="EMBL" id="BPLQ01009011">
    <property type="protein sequence ID" value="GIY40826.1"/>
    <property type="molecule type" value="Genomic_DNA"/>
</dbReference>
<reference evidence="7 9" key="1">
    <citation type="submission" date="2021-06" db="EMBL/GenBank/DDBJ databases">
        <title>Caerostris darwini draft genome.</title>
        <authorList>
            <person name="Kono N."/>
            <person name="Arakawa K."/>
        </authorList>
    </citation>
    <scope>NUCLEOTIDE SEQUENCE [LARGE SCALE GENOMIC DNA]</scope>
</reference>
<evidence type="ECO:0000256" key="2">
    <source>
        <dbReference type="ARBA" id="ARBA00022574"/>
    </source>
</evidence>
<gene>
    <name evidence="7" type="primary">RRP9</name>
    <name evidence="8" type="ORF">CDAR_310361</name>
    <name evidence="7" type="ORF">CDAR_374571</name>
</gene>
<name>A0AAV4T698_9ARAC</name>
<feature type="repeat" description="WD" evidence="5">
    <location>
        <begin position="252"/>
        <end position="293"/>
    </location>
</feature>
<keyword evidence="3" id="KW-0677">Repeat</keyword>
<dbReference type="InterPro" id="IPR039241">
    <property type="entry name" value="Rrp9-like"/>
</dbReference>
<dbReference type="PANTHER" id="PTHR19865:SF0">
    <property type="entry name" value="U3 SMALL NUCLEOLAR RNA-INTERACTING PROTEIN 2"/>
    <property type="match status" value="1"/>
</dbReference>
<dbReference type="GO" id="GO:0034511">
    <property type="term" value="F:U3 snoRNA binding"/>
    <property type="evidence" value="ECO:0007669"/>
    <property type="project" value="InterPro"/>
</dbReference>